<dbReference type="InterPro" id="IPR001482">
    <property type="entry name" value="T2SS/T4SS_dom"/>
</dbReference>
<evidence type="ECO:0000256" key="1">
    <source>
        <dbReference type="ARBA" id="ARBA00006611"/>
    </source>
</evidence>
<dbReference type="SMART" id="SM00382">
    <property type="entry name" value="AAA"/>
    <property type="match status" value="1"/>
</dbReference>
<proteinExistence type="inferred from homology"/>
<organism evidence="4 5">
    <name type="scientific">Massilia yuzhufengensis</name>
    <dbReference type="NCBI Taxonomy" id="1164594"/>
    <lineage>
        <taxon>Bacteria</taxon>
        <taxon>Pseudomonadati</taxon>
        <taxon>Pseudomonadota</taxon>
        <taxon>Betaproteobacteria</taxon>
        <taxon>Burkholderiales</taxon>
        <taxon>Oxalobacteraceae</taxon>
        <taxon>Telluria group</taxon>
        <taxon>Massilia</taxon>
    </lineage>
</organism>
<gene>
    <name evidence="4" type="ORF">SAMN05216204_101280</name>
</gene>
<comment type="similarity">
    <text evidence="1">Belongs to the GSP E family.</text>
</comment>
<feature type="compositionally biased region" description="Polar residues" evidence="2">
    <location>
        <begin position="9"/>
        <end position="20"/>
    </location>
</feature>
<feature type="region of interest" description="Disordered" evidence="2">
    <location>
        <begin position="1"/>
        <end position="20"/>
    </location>
</feature>
<dbReference type="InterPro" id="IPR027417">
    <property type="entry name" value="P-loop_NTPase"/>
</dbReference>
<dbReference type="FunFam" id="3.40.50.300:FF:000521">
    <property type="entry name" value="Type II secretion system protein E"/>
    <property type="match status" value="1"/>
</dbReference>
<feature type="domain" description="AAA+ ATPase" evidence="3">
    <location>
        <begin position="219"/>
        <end position="386"/>
    </location>
</feature>
<reference evidence="5" key="1">
    <citation type="submission" date="2016-10" db="EMBL/GenBank/DDBJ databases">
        <authorList>
            <person name="Varghese N."/>
            <person name="Submissions S."/>
        </authorList>
    </citation>
    <scope>NUCLEOTIDE SEQUENCE [LARGE SCALE GENOMIC DNA]</scope>
    <source>
        <strain evidence="5">CGMCC 1.12041</strain>
    </source>
</reference>
<dbReference type="SUPFAM" id="SSF52540">
    <property type="entry name" value="P-loop containing nucleoside triphosphate hydrolases"/>
    <property type="match status" value="1"/>
</dbReference>
<dbReference type="Proteomes" id="UP000198639">
    <property type="component" value="Unassembled WGS sequence"/>
</dbReference>
<dbReference type="OrthoDB" id="9810761at2"/>
<evidence type="ECO:0000313" key="4">
    <source>
        <dbReference type="EMBL" id="SFB75989.1"/>
    </source>
</evidence>
<dbReference type="PANTHER" id="PTHR30486">
    <property type="entry name" value="TWITCHING MOTILITY PROTEIN PILT"/>
    <property type="match status" value="1"/>
</dbReference>
<dbReference type="RefSeq" id="WP_091870391.1">
    <property type="nucleotide sequence ID" value="NZ_FOLD01000001.1"/>
</dbReference>
<accession>A0A1I1DLY2</accession>
<dbReference type="Pfam" id="PF00437">
    <property type="entry name" value="T2SSE"/>
    <property type="match status" value="1"/>
</dbReference>
<dbReference type="AlphaFoldDB" id="A0A1I1DLY2"/>
<dbReference type="EMBL" id="FOLD01000001">
    <property type="protein sequence ID" value="SFB75989.1"/>
    <property type="molecule type" value="Genomic_DNA"/>
</dbReference>
<dbReference type="InterPro" id="IPR050921">
    <property type="entry name" value="T4SS_GSP_E_ATPase"/>
</dbReference>
<dbReference type="PANTHER" id="PTHR30486:SF15">
    <property type="entry name" value="TYPE II_IV SECRETION SYSTEM ATPASE"/>
    <property type="match status" value="1"/>
</dbReference>
<sequence>MSLRERLAISNQERQAGQVPAETNNQAYQELKKLMHQMILDRIDLERLKRLTAEQFKHELALLIQRIIEEERIVLNQHERHHLVLDIQHEMLGFGPLEPLLNDPSVSDILVNTSSKVYVERRGKLELTDITFHDNAHLMKIIEKIVSRVGRRVDESSPMVDARLPDGSRVNAIIPPLAVDGPLLSIRRFGTSPLTVQNLLDYKSLTPPMIKVLECLGAAKVNILISGGTGSGKTTLLNLISGFIPANERIVTIEDAAELQLRQPHVVRLETRPPNIEGKGEVTQRALVRNALRMRPDRIILGEVRGAEALDMLQAMNTGHEGSLATIHSNTPRDALSRLENMVSMAGVNLTARAIRQQIVSAVTVVVQASRLTDGTRKVVSLQEITGMEGDIISMQEIYRFEQSGVDPDGKVKGRFSATGVRPRFTERLRMYGVPVPEDAFDPDRTFD</sequence>
<evidence type="ECO:0000256" key="2">
    <source>
        <dbReference type="SAM" id="MobiDB-lite"/>
    </source>
</evidence>
<keyword evidence="5" id="KW-1185">Reference proteome</keyword>
<evidence type="ECO:0000313" key="5">
    <source>
        <dbReference type="Proteomes" id="UP000198639"/>
    </source>
</evidence>
<evidence type="ECO:0000259" key="3">
    <source>
        <dbReference type="SMART" id="SM00382"/>
    </source>
</evidence>
<dbReference type="InterPro" id="IPR003593">
    <property type="entry name" value="AAA+_ATPase"/>
</dbReference>
<protein>
    <submittedName>
        <fullName evidence="4">Pilus assembly protein CpaF</fullName>
    </submittedName>
</protein>
<dbReference type="CDD" id="cd01130">
    <property type="entry name" value="VirB11-like_ATPase"/>
    <property type="match status" value="1"/>
</dbReference>
<dbReference type="Gene3D" id="3.30.450.380">
    <property type="match status" value="1"/>
</dbReference>
<name>A0A1I1DLY2_9BURK</name>
<dbReference type="STRING" id="1164594.SAMN05216204_101280"/>
<dbReference type="Gene3D" id="3.40.50.300">
    <property type="entry name" value="P-loop containing nucleotide triphosphate hydrolases"/>
    <property type="match status" value="1"/>
</dbReference>
<dbReference type="GO" id="GO:0016887">
    <property type="term" value="F:ATP hydrolysis activity"/>
    <property type="evidence" value="ECO:0007669"/>
    <property type="project" value="InterPro"/>
</dbReference>